<organism evidence="2 3">
    <name type="scientific">Helianthus annuus</name>
    <name type="common">Common sunflower</name>
    <dbReference type="NCBI Taxonomy" id="4232"/>
    <lineage>
        <taxon>Eukaryota</taxon>
        <taxon>Viridiplantae</taxon>
        <taxon>Streptophyta</taxon>
        <taxon>Embryophyta</taxon>
        <taxon>Tracheophyta</taxon>
        <taxon>Spermatophyta</taxon>
        <taxon>Magnoliopsida</taxon>
        <taxon>eudicotyledons</taxon>
        <taxon>Gunneridae</taxon>
        <taxon>Pentapetalae</taxon>
        <taxon>asterids</taxon>
        <taxon>campanulids</taxon>
        <taxon>Asterales</taxon>
        <taxon>Asteraceae</taxon>
        <taxon>Asteroideae</taxon>
        <taxon>Heliantheae alliance</taxon>
        <taxon>Heliantheae</taxon>
        <taxon>Helianthus</taxon>
    </lineage>
</organism>
<name>A0A9K3NY01_HELAN</name>
<accession>A0A9K3NY01</accession>
<dbReference type="EMBL" id="MNCJ02000317">
    <property type="protein sequence ID" value="KAF5817432.1"/>
    <property type="molecule type" value="Genomic_DNA"/>
</dbReference>
<dbReference type="Proteomes" id="UP000215914">
    <property type="component" value="Unassembled WGS sequence"/>
</dbReference>
<dbReference type="AlphaFoldDB" id="A0A9K3NY01"/>
<evidence type="ECO:0000313" key="3">
    <source>
        <dbReference type="Proteomes" id="UP000215914"/>
    </source>
</evidence>
<evidence type="ECO:0000256" key="1">
    <source>
        <dbReference type="SAM" id="MobiDB-lite"/>
    </source>
</evidence>
<comment type="caution">
    <text evidence="2">The sequence shown here is derived from an EMBL/GenBank/DDBJ whole genome shotgun (WGS) entry which is preliminary data.</text>
</comment>
<reference evidence="2" key="2">
    <citation type="submission" date="2020-06" db="EMBL/GenBank/DDBJ databases">
        <title>Helianthus annuus Genome sequencing and assembly Release 2.</title>
        <authorList>
            <person name="Gouzy J."/>
            <person name="Langlade N."/>
            <person name="Munos S."/>
        </authorList>
    </citation>
    <scope>NUCLEOTIDE SEQUENCE</scope>
    <source>
        <tissue evidence="2">Leaves</tissue>
    </source>
</reference>
<reference evidence="2" key="1">
    <citation type="journal article" date="2017" name="Nature">
        <title>The sunflower genome provides insights into oil metabolism, flowering and Asterid evolution.</title>
        <authorList>
            <person name="Badouin H."/>
            <person name="Gouzy J."/>
            <person name="Grassa C.J."/>
            <person name="Murat F."/>
            <person name="Staton S.E."/>
            <person name="Cottret L."/>
            <person name="Lelandais-Briere C."/>
            <person name="Owens G.L."/>
            <person name="Carrere S."/>
            <person name="Mayjonade B."/>
            <person name="Legrand L."/>
            <person name="Gill N."/>
            <person name="Kane N.C."/>
            <person name="Bowers J.E."/>
            <person name="Hubner S."/>
            <person name="Bellec A."/>
            <person name="Berard A."/>
            <person name="Berges H."/>
            <person name="Blanchet N."/>
            <person name="Boniface M.C."/>
            <person name="Brunel D."/>
            <person name="Catrice O."/>
            <person name="Chaidir N."/>
            <person name="Claudel C."/>
            <person name="Donnadieu C."/>
            <person name="Faraut T."/>
            <person name="Fievet G."/>
            <person name="Helmstetter N."/>
            <person name="King M."/>
            <person name="Knapp S.J."/>
            <person name="Lai Z."/>
            <person name="Le Paslier M.C."/>
            <person name="Lippi Y."/>
            <person name="Lorenzon L."/>
            <person name="Mandel J.R."/>
            <person name="Marage G."/>
            <person name="Marchand G."/>
            <person name="Marquand E."/>
            <person name="Bret-Mestries E."/>
            <person name="Morien E."/>
            <person name="Nambeesan S."/>
            <person name="Nguyen T."/>
            <person name="Pegot-Espagnet P."/>
            <person name="Pouilly N."/>
            <person name="Raftis F."/>
            <person name="Sallet E."/>
            <person name="Schiex T."/>
            <person name="Thomas J."/>
            <person name="Vandecasteele C."/>
            <person name="Vares D."/>
            <person name="Vear F."/>
            <person name="Vautrin S."/>
            <person name="Crespi M."/>
            <person name="Mangin B."/>
            <person name="Burke J.M."/>
            <person name="Salse J."/>
            <person name="Munos S."/>
            <person name="Vincourt P."/>
            <person name="Rieseberg L.H."/>
            <person name="Langlade N.B."/>
        </authorList>
    </citation>
    <scope>NUCLEOTIDE SEQUENCE</scope>
    <source>
        <tissue evidence="2">Leaves</tissue>
    </source>
</reference>
<dbReference type="Gramene" id="mRNA:HanXRQr2_Chr02g0052931">
    <property type="protein sequence ID" value="CDS:HanXRQr2_Chr02g0052931.1"/>
    <property type="gene ID" value="HanXRQr2_Chr02g0052931"/>
</dbReference>
<keyword evidence="3" id="KW-1185">Reference proteome</keyword>
<sequence length="59" mass="6445">MGLKEESSVKLQNLFKKVLTKPASPNTSEVTDIEPDQQKRCHTPNFHVSPVGPVGSIVT</sequence>
<evidence type="ECO:0000313" key="2">
    <source>
        <dbReference type="EMBL" id="KAF5817432.1"/>
    </source>
</evidence>
<gene>
    <name evidence="2" type="ORF">HanXRQr2_Chr02g0052931</name>
</gene>
<protein>
    <submittedName>
        <fullName evidence="2">Uncharacterized protein</fullName>
    </submittedName>
</protein>
<proteinExistence type="predicted"/>
<feature type="region of interest" description="Disordered" evidence="1">
    <location>
        <begin position="22"/>
        <end position="59"/>
    </location>
</feature>